<dbReference type="eggNOG" id="KOG2636">
    <property type="taxonomic scope" value="Eukaryota"/>
</dbReference>
<dbReference type="KEGG" id="mis:MICPUN_88700"/>
<dbReference type="FunCoup" id="C1EHT0">
    <property type="interactions" value="2098"/>
</dbReference>
<evidence type="ECO:0000313" key="12">
    <source>
        <dbReference type="Proteomes" id="UP000002009"/>
    </source>
</evidence>
<evidence type="ECO:0000256" key="2">
    <source>
        <dbReference type="ARBA" id="ARBA00008776"/>
    </source>
</evidence>
<dbReference type="InterPro" id="IPR024598">
    <property type="entry name" value="SF3a60/Prp9_C"/>
</dbReference>
<dbReference type="Pfam" id="PF16837">
    <property type="entry name" value="SF3A3"/>
    <property type="match status" value="1"/>
</dbReference>
<accession>C1EHT0</accession>
<dbReference type="InterPro" id="IPR051421">
    <property type="entry name" value="RNA_Proc_DNA_Dmg_Regulator"/>
</dbReference>
<keyword evidence="9" id="KW-0539">Nucleus</keyword>
<dbReference type="PANTHER" id="PTHR12786">
    <property type="entry name" value="SPLICING FACTOR SF3A-RELATED"/>
    <property type="match status" value="1"/>
</dbReference>
<dbReference type="PANTHER" id="PTHR12786:SF2">
    <property type="entry name" value="SPLICING FACTOR 3A SUBUNIT 3"/>
    <property type="match status" value="1"/>
</dbReference>
<dbReference type="InterPro" id="IPR031774">
    <property type="entry name" value="SF3A3_dom"/>
</dbReference>
<dbReference type="GO" id="GO:0000398">
    <property type="term" value="P:mRNA splicing, via spliceosome"/>
    <property type="evidence" value="ECO:0007669"/>
    <property type="project" value="InterPro"/>
</dbReference>
<dbReference type="InterPro" id="IPR025086">
    <property type="entry name" value="SDE2/SF3A3_SAP"/>
</dbReference>
<reference evidence="11 12" key="1">
    <citation type="journal article" date="2009" name="Science">
        <title>Green evolution and dynamic adaptations revealed by genomes of the marine picoeukaryotes Micromonas.</title>
        <authorList>
            <person name="Worden A.Z."/>
            <person name="Lee J.H."/>
            <person name="Mock T."/>
            <person name="Rouze P."/>
            <person name="Simmons M.P."/>
            <person name="Aerts A.L."/>
            <person name="Allen A.E."/>
            <person name="Cuvelier M.L."/>
            <person name="Derelle E."/>
            <person name="Everett M.V."/>
            <person name="Foulon E."/>
            <person name="Grimwood J."/>
            <person name="Gundlach H."/>
            <person name="Henrissat B."/>
            <person name="Napoli C."/>
            <person name="McDonald S.M."/>
            <person name="Parker M.S."/>
            <person name="Rombauts S."/>
            <person name="Salamov A."/>
            <person name="Von Dassow P."/>
            <person name="Badger J.H."/>
            <person name="Coutinho P.M."/>
            <person name="Demir E."/>
            <person name="Dubchak I."/>
            <person name="Gentemann C."/>
            <person name="Eikrem W."/>
            <person name="Gready J.E."/>
            <person name="John U."/>
            <person name="Lanier W."/>
            <person name="Lindquist E.A."/>
            <person name="Lucas S."/>
            <person name="Mayer K.F."/>
            <person name="Moreau H."/>
            <person name="Not F."/>
            <person name="Otillar R."/>
            <person name="Panaud O."/>
            <person name="Pangilinan J."/>
            <person name="Paulsen I."/>
            <person name="Piegu B."/>
            <person name="Poliakov A."/>
            <person name="Robbens S."/>
            <person name="Schmutz J."/>
            <person name="Toulza E."/>
            <person name="Wyss T."/>
            <person name="Zelensky A."/>
            <person name="Zhou K."/>
            <person name="Armbrust E.V."/>
            <person name="Bhattacharya D."/>
            <person name="Goodenough U.W."/>
            <person name="Van de Peer Y."/>
            <person name="Grigoriev I.V."/>
        </authorList>
    </citation>
    <scope>NUCLEOTIDE SEQUENCE [LARGE SCALE GENOMIC DNA]</scope>
    <source>
        <strain evidence="12">RCC299 / NOUM17</strain>
    </source>
</reference>
<dbReference type="GO" id="GO:0008270">
    <property type="term" value="F:zinc ion binding"/>
    <property type="evidence" value="ECO:0007669"/>
    <property type="project" value="UniProtKB-KW"/>
</dbReference>
<dbReference type="STRING" id="296587.C1EHT0"/>
<dbReference type="GeneID" id="8249234"/>
<dbReference type="InterPro" id="IPR021966">
    <property type="entry name" value="SF3a60_bindingd"/>
</dbReference>
<dbReference type="Pfam" id="PF12108">
    <property type="entry name" value="SF3a60_bindingd"/>
    <property type="match status" value="1"/>
</dbReference>
<dbReference type="AlphaFoldDB" id="C1EHT0"/>
<evidence type="ECO:0000256" key="7">
    <source>
        <dbReference type="ARBA" id="ARBA00022833"/>
    </source>
</evidence>
<evidence type="ECO:0000313" key="11">
    <source>
        <dbReference type="EMBL" id="ACO67738.1"/>
    </source>
</evidence>
<evidence type="ECO:0000259" key="10">
    <source>
        <dbReference type="PROSITE" id="PS50171"/>
    </source>
</evidence>
<dbReference type="EMBL" id="CP001333">
    <property type="protein sequence ID" value="ACO67738.1"/>
    <property type="molecule type" value="Genomic_DNA"/>
</dbReference>
<keyword evidence="3" id="KW-0597">Phosphoprotein</keyword>
<dbReference type="Pfam" id="PF13297">
    <property type="entry name" value="SDE2_2C"/>
    <property type="match status" value="1"/>
</dbReference>
<organism evidence="11 12">
    <name type="scientific">Micromonas commoda (strain RCC299 / NOUM17 / CCMP2709)</name>
    <name type="common">Picoplanktonic green alga</name>
    <dbReference type="NCBI Taxonomy" id="296587"/>
    <lineage>
        <taxon>Eukaryota</taxon>
        <taxon>Viridiplantae</taxon>
        <taxon>Chlorophyta</taxon>
        <taxon>Mamiellophyceae</taxon>
        <taxon>Mamiellales</taxon>
        <taxon>Mamiellaceae</taxon>
        <taxon>Micromonas</taxon>
    </lineage>
</organism>
<keyword evidence="7" id="KW-0862">Zinc</keyword>
<dbReference type="GO" id="GO:0005681">
    <property type="term" value="C:spliceosomal complex"/>
    <property type="evidence" value="ECO:0007669"/>
    <property type="project" value="InterPro"/>
</dbReference>
<comment type="similarity">
    <text evidence="2">Belongs to the SF3A3 family.</text>
</comment>
<evidence type="ECO:0000256" key="8">
    <source>
        <dbReference type="ARBA" id="ARBA00023187"/>
    </source>
</evidence>
<dbReference type="Proteomes" id="UP000002009">
    <property type="component" value="Chromosome 15"/>
</dbReference>
<proteinExistence type="inferred from homology"/>
<dbReference type="OrthoDB" id="2160351at2759"/>
<keyword evidence="6" id="KW-0863">Zinc-finger</keyword>
<keyword evidence="8" id="KW-0508">mRNA splicing</keyword>
<evidence type="ECO:0000256" key="9">
    <source>
        <dbReference type="ARBA" id="ARBA00023242"/>
    </source>
</evidence>
<protein>
    <recommendedName>
        <fullName evidence="10">Matrin-type domain-containing protein</fullName>
    </recommendedName>
</protein>
<dbReference type="InterPro" id="IPR000690">
    <property type="entry name" value="Matrin/U1-C_Znf_C2H2"/>
</dbReference>
<name>C1EHT0_MICCC</name>
<comment type="subcellular location">
    <subcellularLocation>
        <location evidence="1">Nucleus</location>
    </subcellularLocation>
</comment>
<evidence type="ECO:0000256" key="5">
    <source>
        <dbReference type="ARBA" id="ARBA00022723"/>
    </source>
</evidence>
<dbReference type="Pfam" id="PF11931">
    <property type="entry name" value="SF3a60_Prp9_C"/>
    <property type="match status" value="1"/>
</dbReference>
<keyword evidence="5" id="KW-0479">Metal-binding</keyword>
<dbReference type="OMA" id="GPKAFQK"/>
<feature type="domain" description="Matrin-type" evidence="10">
    <location>
        <begin position="405"/>
        <end position="436"/>
    </location>
</feature>
<keyword evidence="12" id="KW-1185">Reference proteome</keyword>
<gene>
    <name evidence="11" type="ORF">MICPUN_88700</name>
</gene>
<dbReference type="InParanoid" id="C1EHT0"/>
<dbReference type="PROSITE" id="PS50171">
    <property type="entry name" value="ZF_MATRIN"/>
    <property type="match status" value="1"/>
</dbReference>
<evidence type="ECO:0000256" key="6">
    <source>
        <dbReference type="ARBA" id="ARBA00022771"/>
    </source>
</evidence>
<evidence type="ECO:0000256" key="4">
    <source>
        <dbReference type="ARBA" id="ARBA00022664"/>
    </source>
</evidence>
<dbReference type="RefSeq" id="XP_002506480.1">
    <property type="nucleotide sequence ID" value="XM_002506434.1"/>
</dbReference>
<sequence>MASTLLERTRESHEEIERLERAICADFRNEAVTHKERLAQNHRVRSMLDDMANKSKRLRAVYEDADGVRKEEIEALGGGSNVFSAFYDRLKETRDYHKQFAGYHAPLSDEFLRQYRDGKPPEFSGEEASGRYLDLHAHHRAFQNASFGSKDCEYIAYLSVVGDFDPIPREKKFTKAYEEYLSGLVGYLRGFHARVKPLVFLDTVTRKAEEEFETRWASGSIPGWEDKGLVAVKSNVVDLEAFDSAVEMETAVGMDKIKEALASMGLKQGGTPTQRRDRLWSTRGKSVGEIDKKLFAKGAVTGADDADAKKKEERAKGVARAESLAQTLLEHLRQQLEATKGNVEKKATLSLAELEAEAEEDDDWVEEEAEDEEEEIYNPLKLPMGWDGKPIPYWLYKLHGLNLEFTCEICGNYSYWGRRAYERHFKEFRHQHGMRCLNIPNTKAFAEVTTIADALALQKALDARKVGQWKRETDEECEDADGNVYNKKTYEDLRRQGLI</sequence>
<keyword evidence="4" id="KW-0507">mRNA processing</keyword>
<dbReference type="GO" id="GO:0003723">
    <property type="term" value="F:RNA binding"/>
    <property type="evidence" value="ECO:0007669"/>
    <property type="project" value="InterPro"/>
</dbReference>
<evidence type="ECO:0000256" key="3">
    <source>
        <dbReference type="ARBA" id="ARBA00022553"/>
    </source>
</evidence>
<evidence type="ECO:0000256" key="1">
    <source>
        <dbReference type="ARBA" id="ARBA00004123"/>
    </source>
</evidence>